<name>A0A316G7G8_9RHOB</name>
<dbReference type="InterPro" id="IPR010297">
    <property type="entry name" value="DUF900_hydrolase"/>
</dbReference>
<dbReference type="RefSeq" id="WP_170119150.1">
    <property type="nucleotide sequence ID" value="NZ_QGGW01000015.1"/>
</dbReference>
<comment type="caution">
    <text evidence="2">The sequence shown here is derived from an EMBL/GenBank/DDBJ whole genome shotgun (WGS) entry which is preliminary data.</text>
</comment>
<dbReference type="SUPFAM" id="SSF53474">
    <property type="entry name" value="alpha/beta-Hydrolases"/>
    <property type="match status" value="1"/>
</dbReference>
<dbReference type="GO" id="GO:0016787">
    <property type="term" value="F:hydrolase activity"/>
    <property type="evidence" value="ECO:0007669"/>
    <property type="project" value="UniProtKB-KW"/>
</dbReference>
<feature type="region of interest" description="Disordered" evidence="1">
    <location>
        <begin position="285"/>
        <end position="305"/>
    </location>
</feature>
<keyword evidence="3" id="KW-1185">Reference proteome</keyword>
<proteinExistence type="predicted"/>
<dbReference type="Pfam" id="PF05990">
    <property type="entry name" value="DUF900"/>
    <property type="match status" value="1"/>
</dbReference>
<dbReference type="EMBL" id="QGGW01000015">
    <property type="protein sequence ID" value="PWK55886.1"/>
    <property type="molecule type" value="Genomic_DNA"/>
</dbReference>
<gene>
    <name evidence="2" type="ORF">C7455_11520</name>
</gene>
<reference evidence="2 3" key="1">
    <citation type="submission" date="2018-05" db="EMBL/GenBank/DDBJ databases">
        <title>Genomic Encyclopedia of Type Strains, Phase IV (KMG-IV): sequencing the most valuable type-strain genomes for metagenomic binning, comparative biology and taxonomic classification.</title>
        <authorList>
            <person name="Goeker M."/>
        </authorList>
    </citation>
    <scope>NUCLEOTIDE SEQUENCE [LARGE SCALE GENOMIC DNA]</scope>
    <source>
        <strain evidence="2 3">DSM 16097</strain>
    </source>
</reference>
<organism evidence="2 3">
    <name type="scientific">Roseicyclus mahoneyensis</name>
    <dbReference type="NCBI Taxonomy" id="164332"/>
    <lineage>
        <taxon>Bacteria</taxon>
        <taxon>Pseudomonadati</taxon>
        <taxon>Pseudomonadota</taxon>
        <taxon>Alphaproteobacteria</taxon>
        <taxon>Rhodobacterales</taxon>
        <taxon>Roseobacteraceae</taxon>
        <taxon>Roseicyclus</taxon>
    </lineage>
</organism>
<dbReference type="AlphaFoldDB" id="A0A316G7G8"/>
<dbReference type="InterPro" id="IPR029058">
    <property type="entry name" value="AB_hydrolase_fold"/>
</dbReference>
<evidence type="ECO:0000313" key="2">
    <source>
        <dbReference type="EMBL" id="PWK55886.1"/>
    </source>
</evidence>
<evidence type="ECO:0000256" key="1">
    <source>
        <dbReference type="SAM" id="MobiDB-lite"/>
    </source>
</evidence>
<keyword evidence="2" id="KW-0378">Hydrolase</keyword>
<dbReference type="Proteomes" id="UP000245708">
    <property type="component" value="Unassembled WGS sequence"/>
</dbReference>
<evidence type="ECO:0000313" key="3">
    <source>
        <dbReference type="Proteomes" id="UP000245708"/>
    </source>
</evidence>
<accession>A0A316G7G8</accession>
<sequence>MPLFVTRRSYNASTGRFTHNRASVTRHVSVPDATSPGGDHIVDQATWLSLVKQEAQAGEILIFVHGFNTEQAEMLERRRKIELGLAAVGWTGLVIGYDWPSDGTVLGYLSDRGDAKHTAPYLVVDAIGPILNLRPQPKVHLLCHSMGSYLTLRGFSGVGDGGAPGTVPWGVDQVAFVAADADKPWMESGAWGALVMDLRCKRLTNYYSTFDRVLSLSEGIVHGQQRAGRNGMPVAVPARFHDVYCGAQYEAKVPPSGKTMRGSHTWYFDDPGFYADLAQTLKGADPATMPTRRPVAGSSDLALLT</sequence>
<protein>
    <submittedName>
        <fullName evidence="2">Alpha/beta hydrolase family protein DUF900</fullName>
    </submittedName>
</protein>
<dbReference type="Gene3D" id="3.40.50.1820">
    <property type="entry name" value="alpha/beta hydrolase"/>
    <property type="match status" value="1"/>
</dbReference>